<feature type="repeat" description="TPR" evidence="3">
    <location>
        <begin position="62"/>
        <end position="95"/>
    </location>
</feature>
<sequence length="278" mass="31702">MRWFSILSVWLCFIIAVNDVSAQTYENYADSVDRYTGERNWHKAEEMLMKALEKEPANPSNFILLSNLGTVHRNMGKLKEALADYDNALSITPNAVAIIHNRAALLLEMDSTKRAYSDYARIKVLDKSDIDSRYYHGMIALGYGYFDIAQADFEEALAIDKNSLDAKRGFAILYKVKNDYEKAASLYSEIIEKENRQSNYMGRAECYLELGKLQEAESDLQEAQKLNPSDPDIYMLKAKLAELQYRYDDAAGYAEEAVALGADSRLVEQYLKKKSKDK</sequence>
<dbReference type="SMART" id="SM00028">
    <property type="entry name" value="TPR"/>
    <property type="match status" value="6"/>
</dbReference>
<evidence type="ECO:0000256" key="4">
    <source>
        <dbReference type="SAM" id="SignalP"/>
    </source>
</evidence>
<dbReference type="PROSITE" id="PS50293">
    <property type="entry name" value="TPR_REGION"/>
    <property type="match status" value="1"/>
</dbReference>
<name>A0A9D9NKF1_9BACT</name>
<keyword evidence="2 3" id="KW-0802">TPR repeat</keyword>
<evidence type="ECO:0000256" key="2">
    <source>
        <dbReference type="ARBA" id="ARBA00022803"/>
    </source>
</evidence>
<comment type="caution">
    <text evidence="5">The sequence shown here is derived from an EMBL/GenBank/DDBJ whole genome shotgun (WGS) entry which is preliminary data.</text>
</comment>
<organism evidence="5 6">
    <name type="scientific">Candidatus Limisoma faecipullorum</name>
    <dbReference type="NCBI Taxonomy" id="2840854"/>
    <lineage>
        <taxon>Bacteria</taxon>
        <taxon>Pseudomonadati</taxon>
        <taxon>Bacteroidota</taxon>
        <taxon>Bacteroidia</taxon>
        <taxon>Bacteroidales</taxon>
        <taxon>Candidatus Limisoma</taxon>
    </lineage>
</organism>
<feature type="chain" id="PRO_5038868228" evidence="4">
    <location>
        <begin position="23"/>
        <end position="278"/>
    </location>
</feature>
<dbReference type="Gene3D" id="1.25.40.10">
    <property type="entry name" value="Tetratricopeptide repeat domain"/>
    <property type="match status" value="2"/>
</dbReference>
<dbReference type="PANTHER" id="PTHR44858">
    <property type="entry name" value="TETRATRICOPEPTIDE REPEAT PROTEIN 6"/>
    <property type="match status" value="1"/>
</dbReference>
<reference evidence="5" key="2">
    <citation type="journal article" date="2021" name="PeerJ">
        <title>Extensive microbial diversity within the chicken gut microbiome revealed by metagenomics and culture.</title>
        <authorList>
            <person name="Gilroy R."/>
            <person name="Ravi A."/>
            <person name="Getino M."/>
            <person name="Pursley I."/>
            <person name="Horton D.L."/>
            <person name="Alikhan N.F."/>
            <person name="Baker D."/>
            <person name="Gharbi K."/>
            <person name="Hall N."/>
            <person name="Watson M."/>
            <person name="Adriaenssens E.M."/>
            <person name="Foster-Nyarko E."/>
            <person name="Jarju S."/>
            <person name="Secka A."/>
            <person name="Antonio M."/>
            <person name="Oren A."/>
            <person name="Chaudhuri R.R."/>
            <person name="La Ragione R."/>
            <person name="Hildebrand F."/>
            <person name="Pallen M.J."/>
        </authorList>
    </citation>
    <scope>NUCLEOTIDE SEQUENCE</scope>
    <source>
        <strain evidence="5">6919</strain>
    </source>
</reference>
<protein>
    <submittedName>
        <fullName evidence="5">Tetratricopeptide repeat protein</fullName>
    </submittedName>
</protein>
<reference evidence="5" key="1">
    <citation type="submission" date="2020-10" db="EMBL/GenBank/DDBJ databases">
        <authorList>
            <person name="Gilroy R."/>
        </authorList>
    </citation>
    <scope>NUCLEOTIDE SEQUENCE</scope>
    <source>
        <strain evidence="5">6919</strain>
    </source>
</reference>
<keyword evidence="1" id="KW-0677">Repeat</keyword>
<dbReference type="InterPro" id="IPR013105">
    <property type="entry name" value="TPR_2"/>
</dbReference>
<dbReference type="Proteomes" id="UP000823598">
    <property type="component" value="Unassembled WGS sequence"/>
</dbReference>
<evidence type="ECO:0000256" key="3">
    <source>
        <dbReference type="PROSITE-ProRule" id="PRU00339"/>
    </source>
</evidence>
<dbReference type="Pfam" id="PF13432">
    <property type="entry name" value="TPR_16"/>
    <property type="match status" value="1"/>
</dbReference>
<dbReference type="PANTHER" id="PTHR44858:SF1">
    <property type="entry name" value="UDP-N-ACETYLGLUCOSAMINE--PEPTIDE N-ACETYLGLUCOSAMINYLTRANSFERASE SPINDLY-RELATED"/>
    <property type="match status" value="1"/>
</dbReference>
<feature type="signal peptide" evidence="4">
    <location>
        <begin position="1"/>
        <end position="22"/>
    </location>
</feature>
<dbReference type="InterPro" id="IPR019734">
    <property type="entry name" value="TPR_rpt"/>
</dbReference>
<dbReference type="PROSITE" id="PS50005">
    <property type="entry name" value="TPR"/>
    <property type="match status" value="2"/>
</dbReference>
<gene>
    <name evidence="5" type="ORF">IAB88_07185</name>
</gene>
<evidence type="ECO:0000313" key="5">
    <source>
        <dbReference type="EMBL" id="MBO8476761.1"/>
    </source>
</evidence>
<keyword evidence="4" id="KW-0732">Signal</keyword>
<evidence type="ECO:0000313" key="6">
    <source>
        <dbReference type="Proteomes" id="UP000823598"/>
    </source>
</evidence>
<dbReference type="EMBL" id="JADIMC010000081">
    <property type="protein sequence ID" value="MBO8476761.1"/>
    <property type="molecule type" value="Genomic_DNA"/>
</dbReference>
<dbReference type="InterPro" id="IPR050498">
    <property type="entry name" value="Ycf3"/>
</dbReference>
<dbReference type="AlphaFoldDB" id="A0A9D9NKF1"/>
<proteinExistence type="predicted"/>
<dbReference type="SUPFAM" id="SSF48452">
    <property type="entry name" value="TPR-like"/>
    <property type="match status" value="1"/>
</dbReference>
<evidence type="ECO:0000256" key="1">
    <source>
        <dbReference type="ARBA" id="ARBA00022737"/>
    </source>
</evidence>
<accession>A0A9D9NKF1</accession>
<dbReference type="InterPro" id="IPR011990">
    <property type="entry name" value="TPR-like_helical_dom_sf"/>
</dbReference>
<dbReference type="Pfam" id="PF07719">
    <property type="entry name" value="TPR_2"/>
    <property type="match status" value="1"/>
</dbReference>
<feature type="repeat" description="TPR" evidence="3">
    <location>
        <begin position="197"/>
        <end position="230"/>
    </location>
</feature>